<evidence type="ECO:0000259" key="2">
    <source>
        <dbReference type="Pfam" id="PF02517"/>
    </source>
</evidence>
<keyword evidence="1" id="KW-0472">Membrane</keyword>
<feature type="transmembrane region" description="Helical" evidence="1">
    <location>
        <begin position="136"/>
        <end position="155"/>
    </location>
</feature>
<feature type="domain" description="CAAX prenyl protease 2/Lysostaphin resistance protein A-like" evidence="2">
    <location>
        <begin position="178"/>
        <end position="275"/>
    </location>
</feature>
<evidence type="ECO:0000313" key="3">
    <source>
        <dbReference type="EMBL" id="CAB4821501.1"/>
    </source>
</evidence>
<dbReference type="Pfam" id="PF02517">
    <property type="entry name" value="Rce1-like"/>
    <property type="match status" value="1"/>
</dbReference>
<dbReference type="GO" id="GO:0080120">
    <property type="term" value="P:CAAX-box protein maturation"/>
    <property type="evidence" value="ECO:0007669"/>
    <property type="project" value="UniProtKB-ARBA"/>
</dbReference>
<feature type="transmembrane region" description="Helical" evidence="1">
    <location>
        <begin position="51"/>
        <end position="76"/>
    </location>
</feature>
<dbReference type="PANTHER" id="PTHR36435">
    <property type="entry name" value="SLR1288 PROTEIN"/>
    <property type="match status" value="1"/>
</dbReference>
<dbReference type="EMBL" id="CAFBPM010000005">
    <property type="protein sequence ID" value="CAB5016916.1"/>
    <property type="molecule type" value="Genomic_DNA"/>
</dbReference>
<feature type="transmembrane region" description="Helical" evidence="1">
    <location>
        <begin position="175"/>
        <end position="196"/>
    </location>
</feature>
<feature type="transmembrane region" description="Helical" evidence="1">
    <location>
        <begin position="241"/>
        <end position="259"/>
    </location>
</feature>
<sequence>MPHLWHRAQEPGCFFTNVSLVSQPLPEAPSVQLKGKGVFLDPLSGSQALRWLLAAFAGFVAGQLFSTGLVTLMAAIKGQSSQLSSLAHSTSPPEWYILSSLFGLWAGFLGAAWAVVHIGRAPRHTLGIRFSSWDLLGIPIGIGAQILIGLMYLPFRSHLKDFDAPITKLTGSSHGVGYFVIIVCTLVLAPIVEEIFFRGVLFRSLAGFSSLVKTLMGKRIILVLAVLFDGLLFGVVHGELIQLPGLALFGALLAVLFYRTGRLGLSIVTHIAFNSLAIISYTSSSGTLFGWH</sequence>
<dbReference type="InterPro" id="IPR003675">
    <property type="entry name" value="Rce1/LyrA-like_dom"/>
</dbReference>
<organism evidence="4">
    <name type="scientific">freshwater metagenome</name>
    <dbReference type="NCBI Taxonomy" id="449393"/>
    <lineage>
        <taxon>unclassified sequences</taxon>
        <taxon>metagenomes</taxon>
        <taxon>ecological metagenomes</taxon>
    </lineage>
</organism>
<dbReference type="PANTHER" id="PTHR36435:SF1">
    <property type="entry name" value="CAAX AMINO TERMINAL PROTEASE FAMILY PROTEIN"/>
    <property type="match status" value="1"/>
</dbReference>
<dbReference type="InterPro" id="IPR052710">
    <property type="entry name" value="CAAX_protease"/>
</dbReference>
<feature type="transmembrane region" description="Helical" evidence="1">
    <location>
        <begin position="216"/>
        <end position="235"/>
    </location>
</feature>
<dbReference type="EMBL" id="CAFBLT010000001">
    <property type="protein sequence ID" value="CAB4865063.1"/>
    <property type="molecule type" value="Genomic_DNA"/>
</dbReference>
<feature type="transmembrane region" description="Helical" evidence="1">
    <location>
        <begin position="271"/>
        <end position="291"/>
    </location>
</feature>
<gene>
    <name evidence="3" type="ORF">UFOPK3164_00450</name>
    <name evidence="4" type="ORF">UFOPK3427_00436</name>
    <name evidence="5" type="ORF">UFOPK4112_00667</name>
</gene>
<dbReference type="EMBL" id="CAFABE010000012">
    <property type="protein sequence ID" value="CAB4821501.1"/>
    <property type="molecule type" value="Genomic_DNA"/>
</dbReference>
<keyword evidence="1" id="KW-1133">Transmembrane helix</keyword>
<proteinExistence type="predicted"/>
<evidence type="ECO:0000313" key="4">
    <source>
        <dbReference type="EMBL" id="CAB4865063.1"/>
    </source>
</evidence>
<dbReference type="AlphaFoldDB" id="A0A6J7DD14"/>
<evidence type="ECO:0000313" key="5">
    <source>
        <dbReference type="EMBL" id="CAB5016916.1"/>
    </source>
</evidence>
<feature type="transmembrane region" description="Helical" evidence="1">
    <location>
        <begin position="96"/>
        <end position="116"/>
    </location>
</feature>
<keyword evidence="1" id="KW-0812">Transmembrane</keyword>
<protein>
    <submittedName>
        <fullName evidence="4">Unannotated protein</fullName>
    </submittedName>
</protein>
<accession>A0A6J7DD14</accession>
<evidence type="ECO:0000256" key="1">
    <source>
        <dbReference type="SAM" id="Phobius"/>
    </source>
</evidence>
<reference evidence="4" key="1">
    <citation type="submission" date="2020-05" db="EMBL/GenBank/DDBJ databases">
        <authorList>
            <person name="Chiriac C."/>
            <person name="Salcher M."/>
            <person name="Ghai R."/>
            <person name="Kavagutti S V."/>
        </authorList>
    </citation>
    <scope>NUCLEOTIDE SEQUENCE</scope>
</reference>
<dbReference type="GO" id="GO:0004175">
    <property type="term" value="F:endopeptidase activity"/>
    <property type="evidence" value="ECO:0007669"/>
    <property type="project" value="UniProtKB-ARBA"/>
</dbReference>
<name>A0A6J7DD14_9ZZZZ</name>